<feature type="domain" description="MYND-type" evidence="5">
    <location>
        <begin position="4"/>
        <end position="40"/>
    </location>
</feature>
<dbReference type="STRING" id="1043005.A0A074YGV2"/>
<dbReference type="PROSITE" id="PS01360">
    <property type="entry name" value="ZF_MYND_1"/>
    <property type="match status" value="1"/>
</dbReference>
<dbReference type="OMA" id="CESALYC"/>
<proteinExistence type="predicted"/>
<dbReference type="Proteomes" id="UP000030641">
    <property type="component" value="Unassembled WGS sequence"/>
</dbReference>
<gene>
    <name evidence="6" type="ORF">AUEXF2481DRAFT_337473</name>
</gene>
<keyword evidence="3" id="KW-0862">Zinc</keyword>
<name>A0A074YGV2_AURSE</name>
<keyword evidence="7" id="KW-1185">Reference proteome</keyword>
<dbReference type="GO" id="GO:0008270">
    <property type="term" value="F:zinc ion binding"/>
    <property type="evidence" value="ECO:0007669"/>
    <property type="project" value="UniProtKB-KW"/>
</dbReference>
<evidence type="ECO:0000256" key="3">
    <source>
        <dbReference type="ARBA" id="ARBA00022833"/>
    </source>
</evidence>
<organism evidence="6 7">
    <name type="scientific">Aureobasidium subglaciale (strain EXF-2481)</name>
    <name type="common">Aureobasidium pullulans var. subglaciale</name>
    <dbReference type="NCBI Taxonomy" id="1043005"/>
    <lineage>
        <taxon>Eukaryota</taxon>
        <taxon>Fungi</taxon>
        <taxon>Dikarya</taxon>
        <taxon>Ascomycota</taxon>
        <taxon>Pezizomycotina</taxon>
        <taxon>Dothideomycetes</taxon>
        <taxon>Dothideomycetidae</taxon>
        <taxon>Dothideales</taxon>
        <taxon>Saccotheciaceae</taxon>
        <taxon>Aureobasidium</taxon>
    </lineage>
</organism>
<accession>A0A074YGV2</accession>
<dbReference type="Gene3D" id="6.10.140.2220">
    <property type="match status" value="1"/>
</dbReference>
<sequence length="408" mass="46499">MPACTICNNPGAKSCAGCKSTAYCSVECQLTDWPQHKILCRSFRNFAERPADQPNVRRAIFFPCVLPDGSRATKPFLVWLDTEMTHGFEMPDHEPFLRLPGDGDYGGGMHVEIIRGNNLRGGVYKDRSLQLITRDFVPDGRAYQCNQSIMGIGGGAWNDYPGPVLATTMAGTDFDPKFYQDIDLVDFRDVVDWFQHWREGFGSAVDGIGSNTKFAKEHVIDRLRRNLRGIRANCQADVDSGRPPLEVVSVPARFPLYSIGDAPTSFWEVLDGLPCLMANIEPYKSSSRTNEAAKMNRHPVIDAMYTDLNPESPTWGQCDKYWRGKQGSFLIVDRQRNHLWTSVLQHFYTFFRDWIKPRMDEAESVEEREAFIDLLESEGSEEFNRMLDLDDEISEKDLSDGFRDHFFE</sequence>
<dbReference type="OrthoDB" id="437457at2759"/>
<dbReference type="HOGENOM" id="CLU_685184_0_0_1"/>
<keyword evidence="1" id="KW-0479">Metal-binding</keyword>
<evidence type="ECO:0000313" key="6">
    <source>
        <dbReference type="EMBL" id="KEQ93322.1"/>
    </source>
</evidence>
<dbReference type="InterPro" id="IPR002893">
    <property type="entry name" value="Znf_MYND"/>
</dbReference>
<evidence type="ECO:0000313" key="7">
    <source>
        <dbReference type="Proteomes" id="UP000030641"/>
    </source>
</evidence>
<dbReference type="SUPFAM" id="SSF144232">
    <property type="entry name" value="HIT/MYND zinc finger-like"/>
    <property type="match status" value="1"/>
</dbReference>
<evidence type="ECO:0000256" key="1">
    <source>
        <dbReference type="ARBA" id="ARBA00022723"/>
    </source>
</evidence>
<dbReference type="AlphaFoldDB" id="A0A074YGV2"/>
<dbReference type="Pfam" id="PF01753">
    <property type="entry name" value="zf-MYND"/>
    <property type="match status" value="1"/>
</dbReference>
<dbReference type="RefSeq" id="XP_013341904.1">
    <property type="nucleotide sequence ID" value="XM_013486450.1"/>
</dbReference>
<dbReference type="GeneID" id="25364928"/>
<evidence type="ECO:0000256" key="2">
    <source>
        <dbReference type="ARBA" id="ARBA00022771"/>
    </source>
</evidence>
<keyword evidence="2 4" id="KW-0863">Zinc-finger</keyword>
<protein>
    <recommendedName>
        <fullName evidence="5">MYND-type domain-containing protein</fullName>
    </recommendedName>
</protein>
<evidence type="ECO:0000259" key="5">
    <source>
        <dbReference type="PROSITE" id="PS50865"/>
    </source>
</evidence>
<dbReference type="EMBL" id="KL584766">
    <property type="protein sequence ID" value="KEQ93322.1"/>
    <property type="molecule type" value="Genomic_DNA"/>
</dbReference>
<evidence type="ECO:0000256" key="4">
    <source>
        <dbReference type="PROSITE-ProRule" id="PRU00134"/>
    </source>
</evidence>
<reference evidence="6 7" key="1">
    <citation type="journal article" date="2014" name="BMC Genomics">
        <title>Genome sequencing of four Aureobasidium pullulans varieties: biotechnological potential, stress tolerance, and description of new species.</title>
        <authorList>
            <person name="Gostin Ar C."/>
            <person name="Ohm R.A."/>
            <person name="Kogej T."/>
            <person name="Sonjak S."/>
            <person name="Turk M."/>
            <person name="Zajc J."/>
            <person name="Zalar P."/>
            <person name="Grube M."/>
            <person name="Sun H."/>
            <person name="Han J."/>
            <person name="Sharma A."/>
            <person name="Chiniquy J."/>
            <person name="Ngan C.Y."/>
            <person name="Lipzen A."/>
            <person name="Barry K."/>
            <person name="Grigoriev I.V."/>
            <person name="Gunde-Cimerman N."/>
        </authorList>
    </citation>
    <scope>NUCLEOTIDE SEQUENCE [LARGE SCALE GENOMIC DNA]</scope>
    <source>
        <strain evidence="6 7">EXF-2481</strain>
    </source>
</reference>
<dbReference type="PROSITE" id="PS50865">
    <property type="entry name" value="ZF_MYND_2"/>
    <property type="match status" value="1"/>
</dbReference>
<dbReference type="InParanoid" id="A0A074YGV2"/>